<evidence type="ECO:0000259" key="1">
    <source>
        <dbReference type="Pfam" id="PF00903"/>
    </source>
</evidence>
<dbReference type="Gene3D" id="3.10.180.10">
    <property type="entry name" value="2,3-Dihydroxybiphenyl 1,2-Dioxygenase, domain 1"/>
    <property type="match status" value="1"/>
</dbReference>
<dbReference type="InterPro" id="IPR004360">
    <property type="entry name" value="Glyas_Fos-R_dOase_dom"/>
</dbReference>
<sequence>MNRENSLEVIDSGANLKQELEQMGNLSELAMRITGKLDYLEMPALNGSLDATKNFYARAFGWAFTDYGPTYSAFAEGLDGGFDAQSSTAKPLPVLFAANLEEALDAVTDAGGAVVKPIFTFPGGRRFHFTDPAGNELAVWSDK</sequence>
<dbReference type="EMBL" id="ACJD01000001">
    <property type="protein sequence ID" value="EEH15705.1"/>
    <property type="molecule type" value="Genomic_DNA"/>
</dbReference>
<feature type="domain" description="Glyoxalase/fosfomycin resistance/dioxygenase" evidence="1">
    <location>
        <begin position="46"/>
        <end position="138"/>
    </location>
</feature>
<comment type="caution">
    <text evidence="2">The sequence shown here is derived from an EMBL/GenBank/DDBJ whole genome shotgun (WGS) entry which is preliminary data.</text>
</comment>
<accession>C0G4P0</accession>
<dbReference type="AlphaFoldDB" id="C0G4P0"/>
<dbReference type="PANTHER" id="PTHR33993:SF1">
    <property type="entry name" value="GLYOXALASE FAMILY PROTEIN"/>
    <property type="match status" value="1"/>
</dbReference>
<dbReference type="CDD" id="cd07247">
    <property type="entry name" value="SgaA_N_like"/>
    <property type="match status" value="1"/>
</dbReference>
<reference evidence="2 3" key="1">
    <citation type="submission" date="2009-03" db="EMBL/GenBank/DDBJ databases">
        <authorList>
            <person name="Setubal J.C."/>
            <person name="Boyle S."/>
            <person name="Crasta O.R."/>
            <person name="Gillespie J.J."/>
            <person name="Kenyon R.W."/>
            <person name="Lu J."/>
            <person name="Mane S."/>
            <person name="Nagrani S."/>
            <person name="Shallom J.M."/>
            <person name="Shallom S."/>
            <person name="Shukla M."/>
            <person name="Snyder E.E."/>
            <person name="Sobral B.W."/>
            <person name="Wattam A.R."/>
            <person name="Will R."/>
            <person name="Williams K."/>
            <person name="Yoo H."/>
            <person name="Bruce D.H."/>
            <person name="Detter C."/>
            <person name="Munk C."/>
            <person name="Brettin T.S."/>
            <person name="Ficht T."/>
        </authorList>
    </citation>
    <scope>NUCLEOTIDE SEQUENCE [LARGE SCALE GENOMIC DNA]</scope>
    <source>
        <strain evidence="2 3">Cudo</strain>
    </source>
</reference>
<dbReference type="PANTHER" id="PTHR33993">
    <property type="entry name" value="GLYOXALASE-RELATED"/>
    <property type="match status" value="1"/>
</dbReference>
<dbReference type="Pfam" id="PF00903">
    <property type="entry name" value="Glyoxalase"/>
    <property type="match status" value="1"/>
</dbReference>
<dbReference type="SUPFAM" id="SSF54593">
    <property type="entry name" value="Glyoxalase/Bleomycin resistance protein/Dihydroxybiphenyl dioxygenase"/>
    <property type="match status" value="1"/>
</dbReference>
<gene>
    <name evidence="2" type="ORF">BCETI_1000666</name>
</gene>
<dbReference type="InterPro" id="IPR029068">
    <property type="entry name" value="Glyas_Bleomycin-R_OHBP_Dase"/>
</dbReference>
<protein>
    <submittedName>
        <fullName evidence="2">Glyoxalase family protein</fullName>
    </submittedName>
</protein>
<dbReference type="Proteomes" id="UP000003678">
    <property type="component" value="Unassembled WGS sequence"/>
</dbReference>
<organism evidence="2 3">
    <name type="scientific">Brucella ceti str. Cudo</name>
    <dbReference type="NCBI Taxonomy" id="595497"/>
    <lineage>
        <taxon>Bacteria</taxon>
        <taxon>Pseudomonadati</taxon>
        <taxon>Pseudomonadota</taxon>
        <taxon>Alphaproteobacteria</taxon>
        <taxon>Hyphomicrobiales</taxon>
        <taxon>Brucellaceae</taxon>
        <taxon>Brucella/Ochrobactrum group</taxon>
        <taxon>Brucella</taxon>
    </lineage>
</organism>
<dbReference type="InterPro" id="IPR052164">
    <property type="entry name" value="Anthracycline_SecMetBiosynth"/>
</dbReference>
<proteinExistence type="predicted"/>
<evidence type="ECO:0000313" key="3">
    <source>
        <dbReference type="Proteomes" id="UP000003678"/>
    </source>
</evidence>
<name>C0G4P0_9HYPH</name>
<evidence type="ECO:0000313" key="2">
    <source>
        <dbReference type="EMBL" id="EEH15705.1"/>
    </source>
</evidence>